<dbReference type="GO" id="GO:0016020">
    <property type="term" value="C:membrane"/>
    <property type="evidence" value="ECO:0007669"/>
    <property type="project" value="UniProtKB-SubCell"/>
</dbReference>
<feature type="transmembrane region" description="Helical" evidence="5">
    <location>
        <begin position="65"/>
        <end position="86"/>
    </location>
</feature>
<gene>
    <name evidence="7" type="ordered locus">Weevi_0995</name>
</gene>
<dbReference type="STRING" id="865938.Weevi_0995"/>
<feature type="transmembrane region" description="Helical" evidence="5">
    <location>
        <begin position="415"/>
        <end position="437"/>
    </location>
</feature>
<feature type="transmembrane region" description="Helical" evidence="5">
    <location>
        <begin position="227"/>
        <end position="256"/>
    </location>
</feature>
<feature type="domain" description="O-antigen ligase-related" evidence="6">
    <location>
        <begin position="226"/>
        <end position="391"/>
    </location>
</feature>
<feature type="transmembrane region" description="Helical" evidence="5">
    <location>
        <begin position="379"/>
        <end position="403"/>
    </location>
</feature>
<dbReference type="InterPro" id="IPR007016">
    <property type="entry name" value="O-antigen_ligase-rel_domated"/>
</dbReference>
<sequence length="468" mass="54999">MNFDKLYKIIFVLCLFFVGFNQIELLPFLGEYKRDTSMLFILIGFLVLCLETLKTRRLYYPYKTIYITLFLLFTLWCILSTLLNIGTIKDNYFKRTTGIERFIRQFISLAIIVCVVLPFVWRVIKDFTLSDILKYIRGTMLVSLVFATIYGVFDIAYNYFGIYPAYLILENIFDYLPFINPYYHDKRISIFAYEPPYLAIYLLSIAGWMFSYLITARNLLLRFLPSITIIILTFFSGSRTALIVIFLQLFIFLFILYKDNFYRKEIKIILAGCMLLGFLAVGIYGERLVTAIEQRVESLNFSDNLKKDISNKTRFGMQYASMQVFLEHPIIGVGYGQQAFHSRDFYPIWATKKNWEFSGIYQNKKDSSFPPAFNIFTRIAAELGLIGLILFTFFNASVLFYSYKFTKITKSIDKVYYAVALALFISFIGLIINWLQLDTYRVYIFWINLAILIKFSLLLPIKYKNEKV</sequence>
<feature type="transmembrane region" description="Helical" evidence="5">
    <location>
        <begin position="106"/>
        <end position="124"/>
    </location>
</feature>
<dbReference type="InterPro" id="IPR051533">
    <property type="entry name" value="WaaL-like"/>
</dbReference>
<feature type="transmembrane region" description="Helical" evidence="5">
    <location>
        <begin position="36"/>
        <end position="53"/>
    </location>
</feature>
<feature type="transmembrane region" description="Helical" evidence="5">
    <location>
        <begin position="136"/>
        <end position="153"/>
    </location>
</feature>
<dbReference type="AlphaFoldDB" id="F0P1Z4"/>
<dbReference type="OrthoDB" id="1421645at2"/>
<keyword evidence="8" id="KW-1185">Reference proteome</keyword>
<dbReference type="KEGG" id="wvi:Weevi_0995"/>
<evidence type="ECO:0000256" key="5">
    <source>
        <dbReference type="SAM" id="Phobius"/>
    </source>
</evidence>
<dbReference type="Pfam" id="PF04932">
    <property type="entry name" value="Wzy_C"/>
    <property type="match status" value="1"/>
</dbReference>
<feature type="transmembrane region" description="Helical" evidence="5">
    <location>
        <begin position="443"/>
        <end position="461"/>
    </location>
</feature>
<evidence type="ECO:0000256" key="3">
    <source>
        <dbReference type="ARBA" id="ARBA00022989"/>
    </source>
</evidence>
<reference evidence="7 8" key="1">
    <citation type="journal article" date="2011" name="Stand. Genomic Sci.">
        <title>Complete genome sequence of Weeksella virosa type strain (9751).</title>
        <authorList>
            <person name="Lang E."/>
            <person name="Teshima H."/>
            <person name="Lucas S."/>
            <person name="Lapidus A."/>
            <person name="Hammon N."/>
            <person name="Deshpande S."/>
            <person name="Nolan M."/>
            <person name="Cheng J.F."/>
            <person name="Pitluck S."/>
            <person name="Liolios K."/>
            <person name="Pagani I."/>
            <person name="Mikhailova N."/>
            <person name="Ivanova N."/>
            <person name="Mavromatis K."/>
            <person name="Pati A."/>
            <person name="Tapia R."/>
            <person name="Han C."/>
            <person name="Goodwin L."/>
            <person name="Chen A."/>
            <person name="Palaniappan K."/>
            <person name="Land M."/>
            <person name="Hauser L."/>
            <person name="Chang Y.J."/>
            <person name="Jeffries C.D."/>
            <person name="Brambilla E.M."/>
            <person name="Kopitz M."/>
            <person name="Rohde M."/>
            <person name="Goker M."/>
            <person name="Tindall B.J."/>
            <person name="Detter J.C."/>
            <person name="Woyke T."/>
            <person name="Bristow J."/>
            <person name="Eisen J.A."/>
            <person name="Markowitz V."/>
            <person name="Hugenholtz P."/>
            <person name="Klenk H.P."/>
            <person name="Kyrpides N.C."/>
        </authorList>
    </citation>
    <scope>NUCLEOTIDE SEQUENCE [LARGE SCALE GENOMIC DNA]</scope>
    <source>
        <strain evidence="8">ATCC 43766 / DSM 16922 / JCM 21250 / NBRC 16016 / NCTC 11634 / CL345/78</strain>
    </source>
</reference>
<keyword evidence="3 5" id="KW-1133">Transmembrane helix</keyword>
<dbReference type="PANTHER" id="PTHR37422:SF13">
    <property type="entry name" value="LIPOPOLYSACCHARIDE BIOSYNTHESIS PROTEIN PA4999-RELATED"/>
    <property type="match status" value="1"/>
</dbReference>
<proteinExistence type="predicted"/>
<feature type="transmembrane region" description="Helical" evidence="5">
    <location>
        <begin position="9"/>
        <end position="30"/>
    </location>
</feature>
<dbReference type="HOGENOM" id="CLU_044692_0_0_10"/>
<evidence type="ECO:0000256" key="4">
    <source>
        <dbReference type="ARBA" id="ARBA00023136"/>
    </source>
</evidence>
<keyword evidence="4 5" id="KW-0472">Membrane</keyword>
<feature type="transmembrane region" description="Helical" evidence="5">
    <location>
        <begin position="268"/>
        <end position="285"/>
    </location>
</feature>
<accession>F0P1Z4</accession>
<feature type="transmembrane region" description="Helical" evidence="5">
    <location>
        <begin position="197"/>
        <end position="215"/>
    </location>
</feature>
<keyword evidence="2 5" id="KW-0812">Transmembrane</keyword>
<evidence type="ECO:0000313" key="7">
    <source>
        <dbReference type="EMBL" id="ADX67704.1"/>
    </source>
</evidence>
<dbReference type="PANTHER" id="PTHR37422">
    <property type="entry name" value="TEICHURONIC ACID BIOSYNTHESIS PROTEIN TUAE"/>
    <property type="match status" value="1"/>
</dbReference>
<protein>
    <submittedName>
        <fullName evidence="7">O-antigen polymerase</fullName>
    </submittedName>
</protein>
<evidence type="ECO:0000256" key="2">
    <source>
        <dbReference type="ARBA" id="ARBA00022692"/>
    </source>
</evidence>
<dbReference type="RefSeq" id="WP_013598094.1">
    <property type="nucleotide sequence ID" value="NC_015144.1"/>
</dbReference>
<evidence type="ECO:0000313" key="8">
    <source>
        <dbReference type="Proteomes" id="UP000008641"/>
    </source>
</evidence>
<dbReference type="EMBL" id="CP002455">
    <property type="protein sequence ID" value="ADX67704.1"/>
    <property type="molecule type" value="Genomic_DNA"/>
</dbReference>
<name>F0P1Z4_WEEVC</name>
<organism evidence="7 8">
    <name type="scientific">Weeksella virosa (strain ATCC 43766 / DSM 16922 / JCM 21250 / CCUG 30538 / CDC 9751 / IAM 14551 / NBRC 16016 / NCTC 11634 / CL345/78)</name>
    <dbReference type="NCBI Taxonomy" id="865938"/>
    <lineage>
        <taxon>Bacteria</taxon>
        <taxon>Pseudomonadati</taxon>
        <taxon>Bacteroidota</taxon>
        <taxon>Flavobacteriia</taxon>
        <taxon>Flavobacteriales</taxon>
        <taxon>Weeksellaceae</taxon>
        <taxon>Weeksella</taxon>
    </lineage>
</organism>
<dbReference type="eggNOG" id="COG3307">
    <property type="taxonomic scope" value="Bacteria"/>
</dbReference>
<evidence type="ECO:0000256" key="1">
    <source>
        <dbReference type="ARBA" id="ARBA00004141"/>
    </source>
</evidence>
<evidence type="ECO:0000259" key="6">
    <source>
        <dbReference type="Pfam" id="PF04932"/>
    </source>
</evidence>
<dbReference type="Proteomes" id="UP000008641">
    <property type="component" value="Chromosome"/>
</dbReference>
<reference evidence="8" key="2">
    <citation type="journal article" date="2011" name="Stand. Genomic Sci.">
        <title>Complete genome sequence of Weeksella virosa type strain (9751T).</title>
        <authorList>
            <person name="Lang E."/>
            <person name="Teshima H."/>
            <person name="Lucas S."/>
            <person name="Lapidus A."/>
            <person name="Hammon N."/>
            <person name="Deshpande S."/>
            <person name="Nolan M."/>
            <person name="Cheng J."/>
            <person name="Pitluck S."/>
            <person name="Liolios K."/>
            <person name="Pagani I."/>
            <person name="Mikhailova N."/>
            <person name="Ivanova N."/>
            <person name="Mavromatis K."/>
            <person name="Pati A."/>
            <person name="Tapia R."/>
            <person name="Han C."/>
            <person name="Goodwin L."/>
            <person name="Chen A."/>
            <person name="Palaniappan K."/>
            <person name="Land M."/>
            <person name="Hauser L."/>
            <person name="Chang Y."/>
            <person name="Jeffries C."/>
            <person name="Brambilla E."/>
            <person name="Kopitz M."/>
            <person name="Rohde M."/>
            <person name="Goker M."/>
            <person name="Tindall B."/>
            <person name="Detter J."/>
            <person name="Woyke T."/>
            <person name="Bristow J."/>
            <person name="Eisen J."/>
            <person name="Markowitz V."/>
            <person name="Hugenholtz P."/>
            <person name="Klenk H."/>
            <person name="Kyrpides N."/>
        </authorList>
    </citation>
    <scope>NUCLEOTIDE SEQUENCE [LARGE SCALE GENOMIC DNA]</scope>
    <source>
        <strain evidence="8">ATCC 43766 / DSM 16922 / JCM 21250 / NBRC 16016 / NCTC 11634 / CL345/78</strain>
    </source>
</reference>
<comment type="subcellular location">
    <subcellularLocation>
        <location evidence="1">Membrane</location>
        <topology evidence="1">Multi-pass membrane protein</topology>
    </subcellularLocation>
</comment>